<evidence type="ECO:0000256" key="4">
    <source>
        <dbReference type="ARBA" id="ARBA00023002"/>
    </source>
</evidence>
<feature type="non-terminal residue" evidence="5">
    <location>
        <position position="64"/>
    </location>
</feature>
<keyword evidence="4" id="KW-0560">Oxidoreductase</keyword>
<dbReference type="GO" id="GO:0005737">
    <property type="term" value="C:cytoplasm"/>
    <property type="evidence" value="ECO:0007669"/>
    <property type="project" value="TreeGrafter"/>
</dbReference>
<evidence type="ECO:0000313" key="6">
    <source>
        <dbReference type="Proteomes" id="UP000054047"/>
    </source>
</evidence>
<dbReference type="GO" id="GO:0006559">
    <property type="term" value="P:L-phenylalanine catabolic process"/>
    <property type="evidence" value="ECO:0007669"/>
    <property type="project" value="TreeGrafter"/>
</dbReference>
<accession>A0A0C2C2X3</accession>
<gene>
    <name evidence="5" type="ORF">ANCDUO_26075</name>
</gene>
<reference evidence="5 6" key="1">
    <citation type="submission" date="2013-12" db="EMBL/GenBank/DDBJ databases">
        <title>Draft genome of the parsitic nematode Ancylostoma duodenale.</title>
        <authorList>
            <person name="Mitreva M."/>
        </authorList>
    </citation>
    <scope>NUCLEOTIDE SEQUENCE [LARGE SCALE GENOMIC DNA]</scope>
    <source>
        <strain evidence="5 6">Zhejiang</strain>
    </source>
</reference>
<evidence type="ECO:0000313" key="5">
    <source>
        <dbReference type="EMBL" id="KIH43912.1"/>
    </source>
</evidence>
<name>A0A0C2C2X3_9BILA</name>
<sequence>MQIGRFSACVSFSLSRAFTKMVTGKVIVYGGRGALGSTVVDHFKKNDFWTLSIDMAANEAANAN</sequence>
<evidence type="ECO:0000256" key="1">
    <source>
        <dbReference type="ARBA" id="ARBA00006484"/>
    </source>
</evidence>
<dbReference type="PANTHER" id="PTHR15104">
    <property type="entry name" value="DIHYDROPTERIDINE REDUCTASE"/>
    <property type="match status" value="1"/>
</dbReference>
<evidence type="ECO:0000256" key="2">
    <source>
        <dbReference type="ARBA" id="ARBA00011738"/>
    </source>
</evidence>
<comment type="similarity">
    <text evidence="1">Belongs to the short-chain dehydrogenases/reductases (SDR) family.</text>
</comment>
<dbReference type="PANTHER" id="PTHR15104:SF0">
    <property type="entry name" value="DIHYDROPTERIDINE REDUCTASE"/>
    <property type="match status" value="1"/>
</dbReference>
<comment type="subunit">
    <text evidence="2">Homodimer.</text>
</comment>
<keyword evidence="3" id="KW-0521">NADP</keyword>
<dbReference type="GO" id="GO:0006729">
    <property type="term" value="P:tetrahydrobiopterin biosynthetic process"/>
    <property type="evidence" value="ECO:0007669"/>
    <property type="project" value="TreeGrafter"/>
</dbReference>
<dbReference type="OrthoDB" id="1204at2759"/>
<dbReference type="Proteomes" id="UP000054047">
    <property type="component" value="Unassembled WGS sequence"/>
</dbReference>
<dbReference type="GO" id="GO:0070404">
    <property type="term" value="F:NADH binding"/>
    <property type="evidence" value="ECO:0007669"/>
    <property type="project" value="TreeGrafter"/>
</dbReference>
<protein>
    <submittedName>
        <fullName evidence="5">Uncharacterized protein</fullName>
    </submittedName>
</protein>
<dbReference type="EMBL" id="KN781745">
    <property type="protein sequence ID" value="KIH43912.1"/>
    <property type="molecule type" value="Genomic_DNA"/>
</dbReference>
<dbReference type="GO" id="GO:0070402">
    <property type="term" value="F:NADPH binding"/>
    <property type="evidence" value="ECO:0007669"/>
    <property type="project" value="TreeGrafter"/>
</dbReference>
<organism evidence="5 6">
    <name type="scientific">Ancylostoma duodenale</name>
    <dbReference type="NCBI Taxonomy" id="51022"/>
    <lineage>
        <taxon>Eukaryota</taxon>
        <taxon>Metazoa</taxon>
        <taxon>Ecdysozoa</taxon>
        <taxon>Nematoda</taxon>
        <taxon>Chromadorea</taxon>
        <taxon>Rhabditida</taxon>
        <taxon>Rhabditina</taxon>
        <taxon>Rhabditomorpha</taxon>
        <taxon>Strongyloidea</taxon>
        <taxon>Ancylostomatidae</taxon>
        <taxon>Ancylostomatinae</taxon>
        <taxon>Ancylostoma</taxon>
    </lineage>
</organism>
<dbReference type="AlphaFoldDB" id="A0A0C2C2X3"/>
<keyword evidence="6" id="KW-1185">Reference proteome</keyword>
<dbReference type="GO" id="GO:0004155">
    <property type="term" value="F:6,7-dihydropteridine reductase activity"/>
    <property type="evidence" value="ECO:0007669"/>
    <property type="project" value="TreeGrafter"/>
</dbReference>
<evidence type="ECO:0000256" key="3">
    <source>
        <dbReference type="ARBA" id="ARBA00022857"/>
    </source>
</evidence>
<proteinExistence type="inferred from homology"/>